<keyword evidence="4 7" id="KW-0808">Transferase</keyword>
<evidence type="ECO:0000313" key="7">
    <source>
        <dbReference type="EMBL" id="CDM69531.1"/>
    </source>
</evidence>
<dbReference type="InterPro" id="IPR029044">
    <property type="entry name" value="Nucleotide-diphossugar_trans"/>
</dbReference>
<dbReference type="Gene3D" id="3.90.550.10">
    <property type="entry name" value="Spore Coat Polysaccharide Biosynthesis Protein SpsA, Chain A"/>
    <property type="match status" value="1"/>
</dbReference>
<accession>W6RXZ7</accession>
<organism evidence="7 8">
    <name type="scientific">Clostridium bornimense</name>
    <dbReference type="NCBI Taxonomy" id="1216932"/>
    <lineage>
        <taxon>Bacteria</taxon>
        <taxon>Bacillati</taxon>
        <taxon>Bacillota</taxon>
        <taxon>Clostridia</taxon>
        <taxon>Eubacteriales</taxon>
        <taxon>Clostridiaceae</taxon>
        <taxon>Clostridium</taxon>
    </lineage>
</organism>
<dbReference type="Pfam" id="PF00535">
    <property type="entry name" value="Glycos_transf_2"/>
    <property type="match status" value="1"/>
</dbReference>
<comment type="similarity">
    <text evidence="2">Belongs to the glycosyltransferase 2 family.</text>
</comment>
<evidence type="ECO:0000313" key="8">
    <source>
        <dbReference type="Proteomes" id="UP000019426"/>
    </source>
</evidence>
<dbReference type="AlphaFoldDB" id="W6RXZ7"/>
<sequence>MKISVIIPNYNGEKIIDGCIQSLLKQDYKDFNIIVVDNNSTDESVKIIEERYPSITLIKNNKNLGFAAAVNIGIKASKSDFVALLNNDTEVDKKWLGNLYSVVSKDNKIFSASSKMVRFYERDIIDDAGDQYNLLGWAYKRGDGSKIDKFNKNKVVFSTCAGAGLYRKNIFEEIGYFDENFFAYLEDIDVSFRGNIHGYKNVYVNDAIVYHMVSATSGSKHNKFKVKLASRNNIYLIRKNMPLIFTIINLPFLILGIIVKYIFFLRKSLGKEYIEGIMEGVFTKNKVEKTKFKFKNLIYYFIIEARLIANTFKMFFKV</sequence>
<dbReference type="SUPFAM" id="SSF53448">
    <property type="entry name" value="Nucleotide-diphospho-sugar transferases"/>
    <property type="match status" value="1"/>
</dbReference>
<feature type="transmembrane region" description="Helical" evidence="5">
    <location>
        <begin position="241"/>
        <end position="263"/>
    </location>
</feature>
<keyword evidence="5" id="KW-0812">Transmembrane</keyword>
<dbReference type="HOGENOM" id="CLU_023845_4_0_9"/>
<dbReference type="EMBL" id="HG917868">
    <property type="protein sequence ID" value="CDM69531.1"/>
    <property type="molecule type" value="Genomic_DNA"/>
</dbReference>
<dbReference type="PANTHER" id="PTHR43179:SF12">
    <property type="entry name" value="GALACTOFURANOSYLTRANSFERASE GLFT2"/>
    <property type="match status" value="1"/>
</dbReference>
<dbReference type="RefSeq" id="WP_044039332.1">
    <property type="nucleotide sequence ID" value="NZ_HG917868.1"/>
</dbReference>
<reference evidence="7 8" key="1">
    <citation type="submission" date="2013-11" db="EMBL/GenBank/DDBJ databases">
        <title>Complete genome sequence of Clostridum sp. M2/40.</title>
        <authorList>
            <person name="Wibberg D."/>
            <person name="Puehler A."/>
            <person name="Schlueter A."/>
        </authorList>
    </citation>
    <scope>NUCLEOTIDE SEQUENCE [LARGE SCALE GENOMIC DNA]</scope>
    <source>
        <strain evidence="8">M2/40</strain>
    </source>
</reference>
<evidence type="ECO:0000256" key="3">
    <source>
        <dbReference type="ARBA" id="ARBA00022676"/>
    </source>
</evidence>
<evidence type="ECO:0000256" key="2">
    <source>
        <dbReference type="ARBA" id="ARBA00006739"/>
    </source>
</evidence>
<evidence type="ECO:0000256" key="4">
    <source>
        <dbReference type="ARBA" id="ARBA00022679"/>
    </source>
</evidence>
<dbReference type="GO" id="GO:0016757">
    <property type="term" value="F:glycosyltransferase activity"/>
    <property type="evidence" value="ECO:0007669"/>
    <property type="project" value="UniProtKB-KW"/>
</dbReference>
<dbReference type="PATRIC" id="fig|1216932.3.peg.2372"/>
<gene>
    <name evidence="7" type="ORF">CM240_2394</name>
</gene>
<dbReference type="InterPro" id="IPR001173">
    <property type="entry name" value="Glyco_trans_2-like"/>
</dbReference>
<dbReference type="STRING" id="1216932.CM240_2394"/>
<keyword evidence="8" id="KW-1185">Reference proteome</keyword>
<evidence type="ECO:0000256" key="5">
    <source>
        <dbReference type="SAM" id="Phobius"/>
    </source>
</evidence>
<name>W6RXZ7_9CLOT</name>
<keyword evidence="5" id="KW-1133">Transmembrane helix</keyword>
<dbReference type="eggNOG" id="COG1216">
    <property type="taxonomic scope" value="Bacteria"/>
</dbReference>
<dbReference type="Proteomes" id="UP000019426">
    <property type="component" value="Chromosome M2/40_rep1"/>
</dbReference>
<evidence type="ECO:0000259" key="6">
    <source>
        <dbReference type="Pfam" id="PF00535"/>
    </source>
</evidence>
<proteinExistence type="inferred from homology"/>
<comment type="pathway">
    <text evidence="1">Cell wall biogenesis; cell wall polysaccharide biosynthesis.</text>
</comment>
<dbReference type="KEGG" id="clt:CM240_2394"/>
<evidence type="ECO:0000256" key="1">
    <source>
        <dbReference type="ARBA" id="ARBA00004776"/>
    </source>
</evidence>
<feature type="domain" description="Glycosyltransferase 2-like" evidence="6">
    <location>
        <begin position="4"/>
        <end position="175"/>
    </location>
</feature>
<protein>
    <submittedName>
        <fullName evidence="7">Glycosyl transferase 2 family protein</fullName>
    </submittedName>
</protein>
<dbReference type="PANTHER" id="PTHR43179">
    <property type="entry name" value="RHAMNOSYLTRANSFERASE WBBL"/>
    <property type="match status" value="1"/>
</dbReference>
<dbReference type="OrthoDB" id="9771846at2"/>
<dbReference type="CDD" id="cd04186">
    <property type="entry name" value="GT_2_like_c"/>
    <property type="match status" value="1"/>
</dbReference>
<keyword evidence="5" id="KW-0472">Membrane</keyword>
<keyword evidence="3" id="KW-0328">Glycosyltransferase</keyword>